<evidence type="ECO:0000313" key="1">
    <source>
        <dbReference type="EMBL" id="MDN3609636.1"/>
    </source>
</evidence>
<accession>A0ABT8BTC9</accession>
<protein>
    <submittedName>
        <fullName evidence="1">DUF5993 family protein</fullName>
    </submittedName>
</protein>
<reference evidence="2" key="1">
    <citation type="journal article" date="2019" name="Int. J. Syst. Evol. Microbiol.">
        <title>The Global Catalogue of Microorganisms (GCM) 10K type strain sequencing project: providing services to taxonomists for standard genome sequencing and annotation.</title>
        <authorList>
            <consortium name="The Broad Institute Genomics Platform"/>
            <consortium name="The Broad Institute Genome Sequencing Center for Infectious Disease"/>
            <person name="Wu L."/>
            <person name="Ma J."/>
        </authorList>
    </citation>
    <scope>NUCLEOTIDE SEQUENCE [LARGE SCALE GENOMIC DNA]</scope>
    <source>
        <strain evidence="2">CECT 7398</strain>
    </source>
</reference>
<dbReference type="Proteomes" id="UP001238540">
    <property type="component" value="Unassembled WGS sequence"/>
</dbReference>
<dbReference type="RefSeq" id="WP_171831455.1">
    <property type="nucleotide sequence ID" value="NZ_JABEYA020000007.1"/>
</dbReference>
<dbReference type="InterPro" id="IPR046035">
    <property type="entry name" value="DUF5993"/>
</dbReference>
<evidence type="ECO:0000313" key="2">
    <source>
        <dbReference type="Proteomes" id="UP001238540"/>
    </source>
</evidence>
<dbReference type="Pfam" id="PF19455">
    <property type="entry name" value="DUF5993"/>
    <property type="match status" value="1"/>
</dbReference>
<keyword evidence="2" id="KW-1185">Reference proteome</keyword>
<gene>
    <name evidence="1" type="ORF">QWZ16_07955</name>
</gene>
<name>A0ABT8BTC9_9VIBR</name>
<proteinExistence type="predicted"/>
<organism evidence="1 2">
    <name type="scientific">Vibrio ostreicida</name>
    <dbReference type="NCBI Taxonomy" id="526588"/>
    <lineage>
        <taxon>Bacteria</taxon>
        <taxon>Pseudomonadati</taxon>
        <taxon>Pseudomonadota</taxon>
        <taxon>Gammaproteobacteria</taxon>
        <taxon>Vibrionales</taxon>
        <taxon>Vibrionaceae</taxon>
        <taxon>Vibrio</taxon>
    </lineage>
</organism>
<sequence length="51" mass="5742">MMSLIFLLLFCAMLSVYHAKTTLGYTLFSLSVVVSVYWFSHHASDALSILL</sequence>
<comment type="caution">
    <text evidence="1">The sequence shown here is derived from an EMBL/GenBank/DDBJ whole genome shotgun (WGS) entry which is preliminary data.</text>
</comment>
<dbReference type="EMBL" id="JAUFQC010000001">
    <property type="protein sequence ID" value="MDN3609636.1"/>
    <property type="molecule type" value="Genomic_DNA"/>
</dbReference>